<dbReference type="PROSITE" id="PS50878">
    <property type="entry name" value="RT_POL"/>
    <property type="match status" value="1"/>
</dbReference>
<dbReference type="CDD" id="cd01647">
    <property type="entry name" value="RT_LTR"/>
    <property type="match status" value="1"/>
</dbReference>
<dbReference type="InterPro" id="IPR043128">
    <property type="entry name" value="Rev_trsase/Diguanyl_cyclase"/>
</dbReference>
<dbReference type="InterPro" id="IPR021109">
    <property type="entry name" value="Peptidase_aspartic_dom_sf"/>
</dbReference>
<proteinExistence type="predicted"/>
<dbReference type="GO" id="GO:0003964">
    <property type="term" value="F:RNA-directed DNA polymerase activity"/>
    <property type="evidence" value="ECO:0007669"/>
    <property type="project" value="UniProtKB-KW"/>
</dbReference>
<comment type="caution">
    <text evidence="3">The sequence shown here is derived from an EMBL/GenBank/DDBJ whole genome shotgun (WGS) entry which is preliminary data.</text>
</comment>
<dbReference type="PANTHER" id="PTHR24559:SF444">
    <property type="entry name" value="REVERSE TRANSCRIPTASE DOMAIN-CONTAINING PROTEIN"/>
    <property type="match status" value="1"/>
</dbReference>
<dbReference type="CDD" id="cd09274">
    <property type="entry name" value="RNase_HI_RT_Ty3"/>
    <property type="match status" value="1"/>
</dbReference>
<dbReference type="Gene3D" id="3.10.10.10">
    <property type="entry name" value="HIV Type 1 Reverse Transcriptase, subunit A, domain 1"/>
    <property type="match status" value="1"/>
</dbReference>
<keyword evidence="3" id="KW-0695">RNA-directed DNA polymerase</keyword>
<dbReference type="InterPro" id="IPR000477">
    <property type="entry name" value="RT_dom"/>
</dbReference>
<dbReference type="PANTHER" id="PTHR24559">
    <property type="entry name" value="TRANSPOSON TY3-I GAG-POL POLYPROTEIN"/>
    <property type="match status" value="1"/>
</dbReference>
<dbReference type="Proteomes" id="UP001151760">
    <property type="component" value="Unassembled WGS sequence"/>
</dbReference>
<dbReference type="Pfam" id="PF17919">
    <property type="entry name" value="RT_RNaseH_2"/>
    <property type="match status" value="1"/>
</dbReference>
<evidence type="ECO:0000313" key="4">
    <source>
        <dbReference type="Proteomes" id="UP001151760"/>
    </source>
</evidence>
<dbReference type="EMBL" id="BQNB010015184">
    <property type="protein sequence ID" value="GJT36963.1"/>
    <property type="molecule type" value="Genomic_DNA"/>
</dbReference>
<gene>
    <name evidence="3" type="ORF">Tco_0936828</name>
</gene>
<feature type="region of interest" description="Disordered" evidence="1">
    <location>
        <begin position="177"/>
        <end position="200"/>
    </location>
</feature>
<name>A0ABQ5DEF7_9ASTR</name>
<feature type="domain" description="Reverse transcriptase" evidence="2">
    <location>
        <begin position="411"/>
        <end position="604"/>
    </location>
</feature>
<dbReference type="Gene3D" id="2.40.70.10">
    <property type="entry name" value="Acid Proteases"/>
    <property type="match status" value="1"/>
</dbReference>
<dbReference type="InterPro" id="IPR043502">
    <property type="entry name" value="DNA/RNA_pol_sf"/>
</dbReference>
<dbReference type="Pfam" id="PF08284">
    <property type="entry name" value="RVP_2"/>
    <property type="match status" value="1"/>
</dbReference>
<dbReference type="Gene3D" id="3.30.70.270">
    <property type="match status" value="1"/>
</dbReference>
<dbReference type="InterPro" id="IPR053134">
    <property type="entry name" value="RNA-dir_DNA_polymerase"/>
</dbReference>
<reference evidence="3" key="2">
    <citation type="submission" date="2022-01" db="EMBL/GenBank/DDBJ databases">
        <authorList>
            <person name="Yamashiro T."/>
            <person name="Shiraishi A."/>
            <person name="Satake H."/>
            <person name="Nakayama K."/>
        </authorList>
    </citation>
    <scope>NUCLEOTIDE SEQUENCE</scope>
</reference>
<keyword evidence="3" id="KW-0808">Transferase</keyword>
<dbReference type="InterPro" id="IPR041577">
    <property type="entry name" value="RT_RNaseH_2"/>
</dbReference>
<organism evidence="3 4">
    <name type="scientific">Tanacetum coccineum</name>
    <dbReference type="NCBI Taxonomy" id="301880"/>
    <lineage>
        <taxon>Eukaryota</taxon>
        <taxon>Viridiplantae</taxon>
        <taxon>Streptophyta</taxon>
        <taxon>Embryophyta</taxon>
        <taxon>Tracheophyta</taxon>
        <taxon>Spermatophyta</taxon>
        <taxon>Magnoliopsida</taxon>
        <taxon>eudicotyledons</taxon>
        <taxon>Gunneridae</taxon>
        <taxon>Pentapetalae</taxon>
        <taxon>asterids</taxon>
        <taxon>campanulids</taxon>
        <taxon>Asterales</taxon>
        <taxon>Asteraceae</taxon>
        <taxon>Asteroideae</taxon>
        <taxon>Anthemideae</taxon>
        <taxon>Anthemidinae</taxon>
        <taxon>Tanacetum</taxon>
    </lineage>
</organism>
<keyword evidence="3" id="KW-0548">Nucleotidyltransferase</keyword>
<dbReference type="CDD" id="cd00303">
    <property type="entry name" value="retropepsin_like"/>
    <property type="match status" value="1"/>
</dbReference>
<keyword evidence="4" id="KW-1185">Reference proteome</keyword>
<dbReference type="SUPFAM" id="SSF56672">
    <property type="entry name" value="DNA/RNA polymerases"/>
    <property type="match status" value="1"/>
</dbReference>
<evidence type="ECO:0000313" key="3">
    <source>
        <dbReference type="EMBL" id="GJT36963.1"/>
    </source>
</evidence>
<dbReference type="Pfam" id="PF00078">
    <property type="entry name" value="RVT_1"/>
    <property type="match status" value="1"/>
</dbReference>
<feature type="compositionally biased region" description="Basic and acidic residues" evidence="1">
    <location>
        <begin position="178"/>
        <end position="189"/>
    </location>
</feature>
<accession>A0ABQ5DEF7</accession>
<sequence>MAPNRQSNSGNDENPDIAAIIAQQMQNIIPHIVTQVTNNMNNNNNDNNANNGNGGNNGCSYKTLLACNPRDYDGKGGAIALTRWIKKMESVIDNNGCSSKGCEAVIEMTWVEFKALLMEEFCPSNEMQKLESEFWNHTIVGANHAGYIDRFHELAKLVPHLAGILTDEAVRCGTLTRSSEKRKDVEETSKQGGSWKDNKKANVGKGFVATAPPRNENVGSYPKCAKCSAYHPESGPCRLRFNYQKPGHFARYCQASVRQVAPVSAVRMGNNQRVYYECGSSKQLRNTCPKLNRAPGQAGNCFLEGNLNTWNNGIKLDPGYVIEVANGKKEEVDRIIRDCKLELGNSLFTIDLIPLGHGSFDVIVGIDWLSKNKAEIVCHEKVVRIPLEGDFTDVFSEDLSGLPSEQLQELQDKGFIRPSHSPWGAPVLFVKKKDSSMRMCIDYRELNKLTVKNRYPLPRIDDLFDQLQGTRYLSKIYLWSGYHQLRVHEDDIPKTAFRMRYGQSEFTVMPFGLTNAPAVFMDLMNWVCKPYLDKFVIVFIDDILIYSKTKEDHEVHLKLVLELLKKERLYAKFSKCEFWLQEKNKKYEWGTEHEEAFQNLKDNLWNTPILLLPDGIEDFVVFCDASNQGLGCVLMQRGKTWRHYLYGTKSVIYTYHKSLQHIFDQKELNMRQRRWIELFNDYECEIHYHPGKANVVADALSRKERVKPKHVRAMAMTISPVLWAEIGESRLIGPELVQETTDKIILIKEKLKSARDRQKSYDDNRRKPLEFEVRDRVLLKVSPWKGVIHFGKKGKFAPSSIHDTFHMSNLKKCLADKNLHVPLDEIKIDKTLRFVEEPVEIMDRKVKSLKRSKILIVKVCCNSKCGPEFTWEHKDHMKAKYPRSFADCAVEPTS</sequence>
<protein>
    <submittedName>
        <fullName evidence="3">Reverse transcriptase domain-containing protein</fullName>
    </submittedName>
</protein>
<evidence type="ECO:0000259" key="2">
    <source>
        <dbReference type="PROSITE" id="PS50878"/>
    </source>
</evidence>
<reference evidence="3" key="1">
    <citation type="journal article" date="2022" name="Int. J. Mol. Sci.">
        <title>Draft Genome of Tanacetum Coccineum: Genomic Comparison of Closely Related Tanacetum-Family Plants.</title>
        <authorList>
            <person name="Yamashiro T."/>
            <person name="Shiraishi A."/>
            <person name="Nakayama K."/>
            <person name="Satake H."/>
        </authorList>
    </citation>
    <scope>NUCLEOTIDE SEQUENCE</scope>
</reference>
<evidence type="ECO:0000256" key="1">
    <source>
        <dbReference type="SAM" id="MobiDB-lite"/>
    </source>
</evidence>